<dbReference type="AlphaFoldDB" id="A0A9W3HQD1"/>
<accession>A0A9W3HQD1</accession>
<protein>
    <submittedName>
        <fullName evidence="2">Synaptojanin-2-like</fullName>
    </submittedName>
</protein>
<organism evidence="2">
    <name type="scientific">Camelus bactrianus</name>
    <name type="common">Bactrian camel</name>
    <dbReference type="NCBI Taxonomy" id="9837"/>
    <lineage>
        <taxon>Eukaryota</taxon>
        <taxon>Metazoa</taxon>
        <taxon>Chordata</taxon>
        <taxon>Craniata</taxon>
        <taxon>Vertebrata</taxon>
        <taxon>Euteleostomi</taxon>
        <taxon>Mammalia</taxon>
        <taxon>Eutheria</taxon>
        <taxon>Laurasiatheria</taxon>
        <taxon>Artiodactyla</taxon>
        <taxon>Tylopoda</taxon>
        <taxon>Camelidae</taxon>
        <taxon>Camelus</taxon>
    </lineage>
</organism>
<dbReference type="RefSeq" id="XP_045380449.1">
    <property type="nucleotide sequence ID" value="XM_045524493.1"/>
</dbReference>
<sequence>MCFPAFHLQVLQSNCQLLQGLACSSPGSDCPPAPQPAGGTLSPPPAFPSTSAPASPEADGTKDTKSEAASLPCDYQDPFWSLLHHPSLLNNSWLSKSSDPLDSGTRAHTAPLHVSPSAAREPPPEHTQKDLGDWVTISDEDKRTVLQVFDPLAKT</sequence>
<feature type="region of interest" description="Disordered" evidence="1">
    <location>
        <begin position="93"/>
        <end position="135"/>
    </location>
</feature>
<feature type="region of interest" description="Disordered" evidence="1">
    <location>
        <begin position="26"/>
        <end position="69"/>
    </location>
</feature>
<name>A0A9W3HQD1_CAMBA</name>
<evidence type="ECO:0000313" key="2">
    <source>
        <dbReference type="RefSeq" id="XP_045380449.1"/>
    </source>
</evidence>
<reference evidence="2" key="1">
    <citation type="submission" date="2025-08" db="UniProtKB">
        <authorList>
            <consortium name="RefSeq"/>
        </authorList>
    </citation>
    <scope>IDENTIFICATION</scope>
    <source>
        <tissue evidence="2">Blood</tissue>
    </source>
</reference>
<feature type="compositionally biased region" description="Basic and acidic residues" evidence="1">
    <location>
        <begin position="122"/>
        <end position="132"/>
    </location>
</feature>
<proteinExistence type="predicted"/>
<feature type="compositionally biased region" description="Low complexity" evidence="1">
    <location>
        <begin position="48"/>
        <end position="58"/>
    </location>
</feature>
<evidence type="ECO:0000256" key="1">
    <source>
        <dbReference type="SAM" id="MobiDB-lite"/>
    </source>
</evidence>
<gene>
    <name evidence="2" type="primary">LOC123619773</name>
</gene>